<reference evidence="2" key="1">
    <citation type="submission" date="2020-12" db="EMBL/GenBank/DDBJ databases">
        <authorList>
            <person name="Iha C."/>
        </authorList>
    </citation>
    <scope>NUCLEOTIDE SEQUENCE</scope>
</reference>
<keyword evidence="1" id="KW-1133">Transmembrane helix</keyword>
<feature type="transmembrane region" description="Helical" evidence="1">
    <location>
        <begin position="217"/>
        <end position="238"/>
    </location>
</feature>
<gene>
    <name evidence="2" type="ORF">OSTQU699_LOCUS8794</name>
</gene>
<evidence type="ECO:0000256" key="1">
    <source>
        <dbReference type="SAM" id="Phobius"/>
    </source>
</evidence>
<sequence length="337" mass="38054">MDPFFLTFSSLELEQWYLKYTAESRDLHIDACYWWLAVVIRALALVKFAGKREHSHLAMCYAHLAWLLAEAPLRRALGRRGLWRRREIIVVISRLMHICEFSTSINEPAAEMFQFESPNVSCKSIFFSVLWHGLLPMVFSGVFQPLRFWLHLPLHLLSSAFFLATLNVDLCMATGGASIPGMDPVHDWLDGLAKQILGILLATRLDDDPAWKVEYPCLQMGMFLQGYLGFGIVSYVIWVSEHNSRVKFVENLPRENKPSEPVIPLQHSIVVFHAVALIVAYGVFWRVFLSVGPGIIYWRTHGARRLGTTSEMSSLLGSNSVLEGDALGAGSAWFAKG</sequence>
<dbReference type="EMBL" id="CAJHUC010002227">
    <property type="protein sequence ID" value="CAD7703438.1"/>
    <property type="molecule type" value="Genomic_DNA"/>
</dbReference>
<dbReference type="Proteomes" id="UP000708148">
    <property type="component" value="Unassembled WGS sequence"/>
</dbReference>
<keyword evidence="1" id="KW-0812">Transmembrane</keyword>
<organism evidence="2 3">
    <name type="scientific">Ostreobium quekettii</name>
    <dbReference type="NCBI Taxonomy" id="121088"/>
    <lineage>
        <taxon>Eukaryota</taxon>
        <taxon>Viridiplantae</taxon>
        <taxon>Chlorophyta</taxon>
        <taxon>core chlorophytes</taxon>
        <taxon>Ulvophyceae</taxon>
        <taxon>TCBD clade</taxon>
        <taxon>Bryopsidales</taxon>
        <taxon>Ostreobineae</taxon>
        <taxon>Ostreobiaceae</taxon>
        <taxon>Ostreobium</taxon>
    </lineage>
</organism>
<dbReference type="AlphaFoldDB" id="A0A8S1J8D1"/>
<name>A0A8S1J8D1_9CHLO</name>
<feature type="transmembrane region" description="Helical" evidence="1">
    <location>
        <begin position="125"/>
        <end position="143"/>
    </location>
</feature>
<comment type="caution">
    <text evidence="2">The sequence shown here is derived from an EMBL/GenBank/DDBJ whole genome shotgun (WGS) entry which is preliminary data.</text>
</comment>
<feature type="transmembrane region" description="Helical" evidence="1">
    <location>
        <begin position="150"/>
        <end position="168"/>
    </location>
</feature>
<proteinExistence type="predicted"/>
<keyword evidence="1" id="KW-0472">Membrane</keyword>
<protein>
    <submittedName>
        <fullName evidence="2">Uncharacterized protein</fullName>
    </submittedName>
</protein>
<keyword evidence="3" id="KW-1185">Reference proteome</keyword>
<dbReference type="OrthoDB" id="578519at2759"/>
<accession>A0A8S1J8D1</accession>
<evidence type="ECO:0000313" key="3">
    <source>
        <dbReference type="Proteomes" id="UP000708148"/>
    </source>
</evidence>
<evidence type="ECO:0000313" key="2">
    <source>
        <dbReference type="EMBL" id="CAD7703438.1"/>
    </source>
</evidence>
<feature type="transmembrane region" description="Helical" evidence="1">
    <location>
        <begin position="269"/>
        <end position="289"/>
    </location>
</feature>